<dbReference type="EMBL" id="OCNJ01000003">
    <property type="protein sequence ID" value="SOD94129.1"/>
    <property type="molecule type" value="Genomic_DNA"/>
</dbReference>
<protein>
    <submittedName>
        <fullName evidence="1">Uncharacterized protein</fullName>
    </submittedName>
</protein>
<proteinExistence type="predicted"/>
<gene>
    <name evidence="1" type="ORF">SAMN05421508_103368</name>
</gene>
<sequence>MQTVPFRPELGVSGPCAAHIRAFLSRAAAAAATEGDGATVSLATLARLAADLADEIGDGSTALFDARRHMAFERVLARAFADLLPHRPGDDGRLHGAPLSRRLIRGLMKALTMMAGEEHMAERRLLAANLLTAHRARTAGNTDWDVLARDPLMTRLVRATLMGAAEHFGDFDRRLDWLCMVIDNHRPPRYEEDAEPDWHCTPDRAVLLLDALYGDLCLTLAQPGGEGRLSEDYGGEAVAALRALLGNLAARRDVPGAAA</sequence>
<evidence type="ECO:0000313" key="1">
    <source>
        <dbReference type="EMBL" id="SOD94129.1"/>
    </source>
</evidence>
<dbReference type="AlphaFoldDB" id="A0A286GG84"/>
<dbReference type="RefSeq" id="WP_097278797.1">
    <property type="nucleotide sequence ID" value="NZ_OCNJ01000003.1"/>
</dbReference>
<reference evidence="1 2" key="1">
    <citation type="submission" date="2017-09" db="EMBL/GenBank/DDBJ databases">
        <authorList>
            <person name="Ehlers B."/>
            <person name="Leendertz F.H."/>
        </authorList>
    </citation>
    <scope>NUCLEOTIDE SEQUENCE [LARGE SCALE GENOMIC DNA]</scope>
    <source>
        <strain evidence="1 2">USBA 140</strain>
    </source>
</reference>
<accession>A0A286GG84</accession>
<organism evidence="1 2">
    <name type="scientific">Caenispirillum bisanense</name>
    <dbReference type="NCBI Taxonomy" id="414052"/>
    <lineage>
        <taxon>Bacteria</taxon>
        <taxon>Pseudomonadati</taxon>
        <taxon>Pseudomonadota</taxon>
        <taxon>Alphaproteobacteria</taxon>
        <taxon>Rhodospirillales</taxon>
        <taxon>Novispirillaceae</taxon>
        <taxon>Caenispirillum</taxon>
    </lineage>
</organism>
<evidence type="ECO:0000313" key="2">
    <source>
        <dbReference type="Proteomes" id="UP000219621"/>
    </source>
</evidence>
<name>A0A286GG84_9PROT</name>
<keyword evidence="2" id="KW-1185">Reference proteome</keyword>
<dbReference type="OrthoDB" id="7356265at2"/>
<dbReference type="Proteomes" id="UP000219621">
    <property type="component" value="Unassembled WGS sequence"/>
</dbReference>